<protein>
    <submittedName>
        <fullName evidence="1">Uncharacterized protein</fullName>
    </submittedName>
</protein>
<keyword evidence="2" id="KW-1185">Reference proteome</keyword>
<accession>A0A3M7S7H2</accession>
<gene>
    <name evidence="1" type="ORF">BpHYR1_013790</name>
</gene>
<evidence type="ECO:0000313" key="2">
    <source>
        <dbReference type="Proteomes" id="UP000276133"/>
    </source>
</evidence>
<comment type="caution">
    <text evidence="1">The sequence shown here is derived from an EMBL/GenBank/DDBJ whole genome shotgun (WGS) entry which is preliminary data.</text>
</comment>
<dbReference type="AlphaFoldDB" id="A0A3M7S7H2"/>
<organism evidence="1 2">
    <name type="scientific">Brachionus plicatilis</name>
    <name type="common">Marine rotifer</name>
    <name type="synonym">Brachionus muelleri</name>
    <dbReference type="NCBI Taxonomy" id="10195"/>
    <lineage>
        <taxon>Eukaryota</taxon>
        <taxon>Metazoa</taxon>
        <taxon>Spiralia</taxon>
        <taxon>Gnathifera</taxon>
        <taxon>Rotifera</taxon>
        <taxon>Eurotatoria</taxon>
        <taxon>Monogononta</taxon>
        <taxon>Pseudotrocha</taxon>
        <taxon>Ploima</taxon>
        <taxon>Brachionidae</taxon>
        <taxon>Brachionus</taxon>
    </lineage>
</organism>
<name>A0A3M7S7H2_BRAPC</name>
<dbReference type="Proteomes" id="UP000276133">
    <property type="component" value="Unassembled WGS sequence"/>
</dbReference>
<proteinExistence type="predicted"/>
<dbReference type="EMBL" id="REGN01001904">
    <property type="protein sequence ID" value="RNA31731.1"/>
    <property type="molecule type" value="Genomic_DNA"/>
</dbReference>
<reference evidence="1 2" key="1">
    <citation type="journal article" date="2018" name="Sci. Rep.">
        <title>Genomic signatures of local adaptation to the degree of environmental predictability in rotifers.</title>
        <authorList>
            <person name="Franch-Gras L."/>
            <person name="Hahn C."/>
            <person name="Garcia-Roger E.M."/>
            <person name="Carmona M.J."/>
            <person name="Serra M."/>
            <person name="Gomez A."/>
        </authorList>
    </citation>
    <scope>NUCLEOTIDE SEQUENCE [LARGE SCALE GENOMIC DNA]</scope>
    <source>
        <strain evidence="1">HYR1</strain>
    </source>
</reference>
<sequence>MNEFLNLKNLVRKKYLNYGKIVLIRKKITFYRKKLLMGLNNDARMGKMSSISSGLPLRLCLKEMLQIIVNSNYEEFQSKLVNKILNNTRTLRLNKFLKLKSVDVGDLCSELKNFISSIQVNDLINPYLIQIK</sequence>
<evidence type="ECO:0000313" key="1">
    <source>
        <dbReference type="EMBL" id="RNA31731.1"/>
    </source>
</evidence>